<proteinExistence type="predicted"/>
<reference evidence="1 2" key="1">
    <citation type="submission" date="2020-09" db="EMBL/GenBank/DDBJ databases">
        <authorList>
            <person name="Zhang R."/>
            <person name="Garcia K."/>
            <person name="Ogata H."/>
        </authorList>
    </citation>
    <scope>NUCLEOTIDE SEQUENCE [LARGE SCALE GENOMIC DNA]</scope>
    <source>
        <strain evidence="2">stheno</strain>
    </source>
</reference>
<evidence type="ECO:0000313" key="1">
    <source>
        <dbReference type="EMBL" id="QPB44373.1"/>
    </source>
</evidence>
<dbReference type="KEGG" id="vg:80543569"/>
<evidence type="ECO:0000313" key="2">
    <source>
        <dbReference type="Proteomes" id="UP001162098"/>
    </source>
</evidence>
<name>A0A7S7YEM0_9VIRU</name>
<sequence>MSLNNTGLALVFLLVALCAVIDATAVCTYRKCWCADKACTTFSGCNSYTQNEGACGANNIVCNCSAQTLSAYASSGCTGSPTNTYHSGSCYSKSFCYYIDSCVA</sequence>
<accession>A0A7S7YEM0</accession>
<protein>
    <submittedName>
        <fullName evidence="1">Uncharacterized protein</fullName>
    </submittedName>
</protein>
<dbReference type="Proteomes" id="UP001162098">
    <property type="component" value="Segment"/>
</dbReference>
<organism evidence="1 2">
    <name type="scientific">Medusavirus stheno T3</name>
    <dbReference type="NCBI Taxonomy" id="3069717"/>
    <lineage>
        <taxon>Viruses</taxon>
        <taxon>Varidnaviria</taxon>
        <taxon>Bamfordvirae</taxon>
        <taxon>Nucleocytoviricota</taxon>
        <taxon>Megaviricetes</taxon>
        <taxon>Mamonoviridae</taxon>
        <taxon>Medusavirus</taxon>
        <taxon>Medusavirus sthenus</taxon>
    </lineage>
</organism>
<dbReference type="EMBL" id="MW018138">
    <property type="protein sequence ID" value="QPB44373.1"/>
    <property type="molecule type" value="Genomic_DNA"/>
</dbReference>
<keyword evidence="2" id="KW-1185">Reference proteome</keyword>